<feature type="transmembrane region" description="Helical" evidence="5">
    <location>
        <begin position="257"/>
        <end position="276"/>
    </location>
</feature>
<dbReference type="EMBL" id="MAEL01000054">
    <property type="protein sequence ID" value="KAF1302153.1"/>
    <property type="molecule type" value="Genomic_DNA"/>
</dbReference>
<accession>A0ABQ6YWS4</accession>
<evidence type="ECO:0000256" key="4">
    <source>
        <dbReference type="ARBA" id="ARBA00023136"/>
    </source>
</evidence>
<organism evidence="7 8">
    <name type="scientific">Candidatus Enterococcus willemsii</name>
    <dbReference type="NCBI Taxonomy" id="1857215"/>
    <lineage>
        <taxon>Bacteria</taxon>
        <taxon>Bacillati</taxon>
        <taxon>Bacillota</taxon>
        <taxon>Bacilli</taxon>
        <taxon>Lactobacillales</taxon>
        <taxon>Enterococcaceae</taxon>
        <taxon>Enterococcus</taxon>
    </lineage>
</organism>
<keyword evidence="4 5" id="KW-0472">Membrane</keyword>
<dbReference type="InterPro" id="IPR052902">
    <property type="entry name" value="ABC-2_transporter"/>
</dbReference>
<name>A0ABQ6YWS4_9ENTE</name>
<sequence>MFWHLFYYRLNILIKNLSLIFWTMAFPILLGLLFTAAFSNLDRVDYLESSKVGIVANEENSEEFEAILSELKSEETELFEVQHLTKTDAKQALANDTIVGYYEFSEGDIELFVGRNEIPQAILLEFLNQYLAEQNKVEILLAAGIPPEEIMQRLSINQQFVVDQEQKNTNKSNFYFFTLLGMTIMNGLLWGLGNTNDQQANQSANGIRVCLSPRNKFIVSLANLLASFVLFYAQTLIVVATFHFIYGVEFGSHWQWLLLLIAVGVLSALSFGTLLGNISSKLTFEQKISIGTTLTMVLSFLAGMMGTESLKYWISTNLPLLGRLNIVNLISESFYQLYYYQSLHAFYINFIWLTSFTVLFFLVNIYFERRVSYDHL</sequence>
<dbReference type="PANTHER" id="PTHR43027:SF1">
    <property type="entry name" value="DOXORUBICIN RESISTANCE ABC TRANSPORTER PERMEASE PROTEIN DRRC-RELATED"/>
    <property type="match status" value="1"/>
</dbReference>
<comment type="caution">
    <text evidence="7">The sequence shown here is derived from an EMBL/GenBank/DDBJ whole genome shotgun (WGS) entry which is preliminary data.</text>
</comment>
<protein>
    <submittedName>
        <fullName evidence="7">Antibiotic ABC transporter permease</fullName>
    </submittedName>
</protein>
<evidence type="ECO:0000256" key="1">
    <source>
        <dbReference type="ARBA" id="ARBA00004141"/>
    </source>
</evidence>
<evidence type="ECO:0000259" key="6">
    <source>
        <dbReference type="Pfam" id="PF12698"/>
    </source>
</evidence>
<evidence type="ECO:0000256" key="5">
    <source>
        <dbReference type="SAM" id="Phobius"/>
    </source>
</evidence>
<reference evidence="7 8" key="1">
    <citation type="submission" date="2016-06" db="EMBL/GenBank/DDBJ databases">
        <title>Four novel species of enterococci isolated from chicken manure.</title>
        <authorList>
            <person name="Van Tyne D."/>
        </authorList>
    </citation>
    <scope>NUCLEOTIDE SEQUENCE [LARGE SCALE GENOMIC DNA]</scope>
    <source>
        <strain evidence="7 8">CU12B</strain>
    </source>
</reference>
<dbReference type="Proteomes" id="UP000782705">
    <property type="component" value="Unassembled WGS sequence"/>
</dbReference>
<comment type="subcellular location">
    <subcellularLocation>
        <location evidence="1">Membrane</location>
        <topology evidence="1">Multi-pass membrane protein</topology>
    </subcellularLocation>
</comment>
<dbReference type="PANTHER" id="PTHR43027">
    <property type="entry name" value="DOXORUBICIN RESISTANCE ABC TRANSPORTER PERMEASE PROTEIN DRRC-RELATED"/>
    <property type="match status" value="1"/>
</dbReference>
<proteinExistence type="predicted"/>
<keyword evidence="2 5" id="KW-0812">Transmembrane</keyword>
<evidence type="ECO:0000313" key="8">
    <source>
        <dbReference type="Proteomes" id="UP000782705"/>
    </source>
</evidence>
<keyword evidence="8" id="KW-1185">Reference proteome</keyword>
<dbReference type="RefSeq" id="WP_161903131.1">
    <property type="nucleotide sequence ID" value="NZ_MAEL01000054.1"/>
</dbReference>
<evidence type="ECO:0000256" key="2">
    <source>
        <dbReference type="ARBA" id="ARBA00022692"/>
    </source>
</evidence>
<feature type="transmembrane region" description="Helical" evidence="5">
    <location>
        <begin position="174"/>
        <end position="193"/>
    </location>
</feature>
<keyword evidence="3 5" id="KW-1133">Transmembrane helix</keyword>
<feature type="transmembrane region" description="Helical" evidence="5">
    <location>
        <begin position="20"/>
        <end position="41"/>
    </location>
</feature>
<feature type="transmembrane region" description="Helical" evidence="5">
    <location>
        <begin position="288"/>
        <end position="306"/>
    </location>
</feature>
<evidence type="ECO:0000313" key="7">
    <source>
        <dbReference type="EMBL" id="KAF1302153.1"/>
    </source>
</evidence>
<feature type="transmembrane region" description="Helical" evidence="5">
    <location>
        <begin position="346"/>
        <end position="367"/>
    </location>
</feature>
<evidence type="ECO:0000256" key="3">
    <source>
        <dbReference type="ARBA" id="ARBA00022989"/>
    </source>
</evidence>
<dbReference type="InterPro" id="IPR013525">
    <property type="entry name" value="ABC2_TM"/>
</dbReference>
<feature type="domain" description="ABC-2 type transporter transmembrane" evidence="6">
    <location>
        <begin position="18"/>
        <end position="366"/>
    </location>
</feature>
<gene>
    <name evidence="7" type="ORF">BAU17_01915</name>
</gene>
<feature type="transmembrane region" description="Helical" evidence="5">
    <location>
        <begin position="221"/>
        <end position="245"/>
    </location>
</feature>
<dbReference type="Pfam" id="PF12698">
    <property type="entry name" value="ABC2_membrane_3"/>
    <property type="match status" value="1"/>
</dbReference>